<feature type="transmembrane region" description="Helical" evidence="6">
    <location>
        <begin position="73"/>
        <end position="91"/>
    </location>
</feature>
<dbReference type="Gene3D" id="1.20.1250.20">
    <property type="entry name" value="MFS general substrate transporter like domains"/>
    <property type="match status" value="1"/>
</dbReference>
<feature type="transmembrane region" description="Helical" evidence="6">
    <location>
        <begin position="119"/>
        <end position="143"/>
    </location>
</feature>
<gene>
    <name evidence="7" type="ORF">FB566_0738</name>
</gene>
<evidence type="ECO:0000256" key="5">
    <source>
        <dbReference type="ARBA" id="ARBA00023136"/>
    </source>
</evidence>
<dbReference type="InterPro" id="IPR036259">
    <property type="entry name" value="MFS_trans_sf"/>
</dbReference>
<dbReference type="PANTHER" id="PTHR23513:SF11">
    <property type="entry name" value="STAPHYLOFERRIN A TRANSPORTER"/>
    <property type="match status" value="1"/>
</dbReference>
<dbReference type="Pfam" id="PF07690">
    <property type="entry name" value="MFS_1"/>
    <property type="match status" value="1"/>
</dbReference>
<keyword evidence="4 6" id="KW-1133">Transmembrane helix</keyword>
<keyword evidence="5 6" id="KW-0472">Membrane</keyword>
<evidence type="ECO:0000256" key="2">
    <source>
        <dbReference type="ARBA" id="ARBA00022475"/>
    </source>
</evidence>
<feature type="transmembrane region" description="Helical" evidence="6">
    <location>
        <begin position="247"/>
        <end position="264"/>
    </location>
</feature>
<accession>A0A543ARM8</accession>
<feature type="transmembrane region" description="Helical" evidence="6">
    <location>
        <begin position="185"/>
        <end position="214"/>
    </location>
</feature>
<evidence type="ECO:0000256" key="3">
    <source>
        <dbReference type="ARBA" id="ARBA00022692"/>
    </source>
</evidence>
<dbReference type="AlphaFoldDB" id="A0A543ARM8"/>
<keyword evidence="8" id="KW-1185">Reference proteome</keyword>
<proteinExistence type="predicted"/>
<keyword evidence="2" id="KW-1003">Cell membrane</keyword>
<comment type="caution">
    <text evidence="7">The sequence shown here is derived from an EMBL/GenBank/DDBJ whole genome shotgun (WGS) entry which is preliminary data.</text>
</comment>
<feature type="transmembrane region" description="Helical" evidence="6">
    <location>
        <begin position="155"/>
        <end position="173"/>
    </location>
</feature>
<dbReference type="GO" id="GO:0022857">
    <property type="term" value="F:transmembrane transporter activity"/>
    <property type="evidence" value="ECO:0007669"/>
    <property type="project" value="InterPro"/>
</dbReference>
<evidence type="ECO:0000256" key="6">
    <source>
        <dbReference type="SAM" id="Phobius"/>
    </source>
</evidence>
<evidence type="ECO:0000313" key="7">
    <source>
        <dbReference type="EMBL" id="TQL75241.1"/>
    </source>
</evidence>
<dbReference type="GO" id="GO:0005886">
    <property type="term" value="C:plasma membrane"/>
    <property type="evidence" value="ECO:0007669"/>
    <property type="project" value="UniProtKB-SubCell"/>
</dbReference>
<organism evidence="7 8">
    <name type="scientific">Stackebrandtia endophytica</name>
    <dbReference type="NCBI Taxonomy" id="1496996"/>
    <lineage>
        <taxon>Bacteria</taxon>
        <taxon>Bacillati</taxon>
        <taxon>Actinomycetota</taxon>
        <taxon>Actinomycetes</taxon>
        <taxon>Glycomycetales</taxon>
        <taxon>Glycomycetaceae</taxon>
        <taxon>Stackebrandtia</taxon>
    </lineage>
</organism>
<dbReference type="InterPro" id="IPR011701">
    <property type="entry name" value="MFS"/>
</dbReference>
<sequence length="302" mass="29660">MPLPVALTIAVIGGSGGPVVAGGLSSLVAASLPDTAHGRGYAWDAATYNAASVVGPAVVAAVATLFSASTSGYLLAAAATGAGVLIFGVSTRPVDHNDRTPAFGTDLVSGFVTVWRRPVLRAVTAASCLAYLGLGGLTITAVLAARQWGSATQGGLLMTCFAVGATAGALGLARRPVPIAPQWLAALSLLITGIGLAGAAAATSVIPAGAFFLLAGLGDGPLLGATFHVRATHTTPRDRAQVFTTGAALKISAAALGAAVAGSVPVSPMILLVGIAITQGAAALLLWLMLRHVGSVTKVAAD</sequence>
<dbReference type="EMBL" id="VFOW01000001">
    <property type="protein sequence ID" value="TQL75241.1"/>
    <property type="molecule type" value="Genomic_DNA"/>
</dbReference>
<dbReference type="InParanoid" id="A0A543ARM8"/>
<dbReference type="Proteomes" id="UP000317043">
    <property type="component" value="Unassembled WGS sequence"/>
</dbReference>
<name>A0A543ARM8_9ACTN</name>
<feature type="transmembrane region" description="Helical" evidence="6">
    <location>
        <begin position="270"/>
        <end position="290"/>
    </location>
</feature>
<reference evidence="7 8" key="1">
    <citation type="submission" date="2019-06" db="EMBL/GenBank/DDBJ databases">
        <title>Sequencing the genomes of 1000 actinobacteria strains.</title>
        <authorList>
            <person name="Klenk H.-P."/>
        </authorList>
    </citation>
    <scope>NUCLEOTIDE SEQUENCE [LARGE SCALE GENOMIC DNA]</scope>
    <source>
        <strain evidence="7 8">DSM 45928</strain>
    </source>
</reference>
<dbReference type="SUPFAM" id="SSF103473">
    <property type="entry name" value="MFS general substrate transporter"/>
    <property type="match status" value="1"/>
</dbReference>
<evidence type="ECO:0000256" key="1">
    <source>
        <dbReference type="ARBA" id="ARBA00004651"/>
    </source>
</evidence>
<feature type="transmembrane region" description="Helical" evidence="6">
    <location>
        <begin position="46"/>
        <end position="66"/>
    </location>
</feature>
<dbReference type="PANTHER" id="PTHR23513">
    <property type="entry name" value="INTEGRAL MEMBRANE EFFLUX PROTEIN-RELATED"/>
    <property type="match status" value="1"/>
</dbReference>
<comment type="subcellular location">
    <subcellularLocation>
        <location evidence="1">Cell membrane</location>
        <topology evidence="1">Multi-pass membrane protein</topology>
    </subcellularLocation>
</comment>
<protein>
    <submittedName>
        <fullName evidence="7">MFS transporter</fullName>
    </submittedName>
</protein>
<keyword evidence="3 6" id="KW-0812">Transmembrane</keyword>
<evidence type="ECO:0000256" key="4">
    <source>
        <dbReference type="ARBA" id="ARBA00022989"/>
    </source>
</evidence>
<evidence type="ECO:0000313" key="8">
    <source>
        <dbReference type="Proteomes" id="UP000317043"/>
    </source>
</evidence>